<reference evidence="2 3" key="1">
    <citation type="submission" date="2020-06" db="EMBL/GenBank/DDBJ databases">
        <title>Actinomadura xiongansis sp. nov., isolated from soil of Baiyangdian.</title>
        <authorList>
            <person name="Zhang X."/>
        </authorList>
    </citation>
    <scope>NUCLEOTIDE SEQUENCE [LARGE SCALE GENOMIC DNA]</scope>
    <source>
        <strain evidence="2 3">HBUM206468</strain>
    </source>
</reference>
<accession>A0ABR7LH51</accession>
<evidence type="ECO:0000259" key="1">
    <source>
        <dbReference type="PROSITE" id="PS50943"/>
    </source>
</evidence>
<evidence type="ECO:0000313" key="3">
    <source>
        <dbReference type="Proteomes" id="UP000805614"/>
    </source>
</evidence>
<evidence type="ECO:0000313" key="2">
    <source>
        <dbReference type="EMBL" id="MBC6464179.1"/>
    </source>
</evidence>
<dbReference type="InterPro" id="IPR043917">
    <property type="entry name" value="DUF5753"/>
</dbReference>
<dbReference type="Proteomes" id="UP000805614">
    <property type="component" value="Unassembled WGS sequence"/>
</dbReference>
<comment type="caution">
    <text evidence="2">The sequence shown here is derived from an EMBL/GenBank/DDBJ whole genome shotgun (WGS) entry which is preliminary data.</text>
</comment>
<proteinExistence type="predicted"/>
<dbReference type="EMBL" id="JABVEC010000001">
    <property type="protein sequence ID" value="MBC6464179.1"/>
    <property type="molecule type" value="Genomic_DNA"/>
</dbReference>
<sequence length="276" mass="30874">MSDDAHEYTRDPLIRAFGAVLRAHREEAGLSRAQLAEALGCSPQWIEKLETGKKPSKESAIDLDTFFKIPARTFQRMWEEIEGAGRRPAAPPGFRRYVELEKQASKIRTFEALLITGLFQTADYARTVLASFLAPEAVEPALATRMERKQILTGDHPPRMWLTIDEWVLRRTVGGPAVMRDQLRHLLELGEHPHTMIQILPRHTTDQYVGALSASLTLLGFDGSSEVAYAEAAGQGNLIQEPHAVADCAIRYETLRGHALSVAESRHLIEKVMEDL</sequence>
<dbReference type="InterPro" id="IPR001387">
    <property type="entry name" value="Cro/C1-type_HTH"/>
</dbReference>
<dbReference type="PROSITE" id="PS50943">
    <property type="entry name" value="HTH_CROC1"/>
    <property type="match status" value="1"/>
</dbReference>
<dbReference type="CDD" id="cd00093">
    <property type="entry name" value="HTH_XRE"/>
    <property type="match status" value="1"/>
</dbReference>
<name>A0ABR7LH51_9ACTN</name>
<protein>
    <submittedName>
        <fullName evidence="2">Helix-turn-helix domain-containing protein</fullName>
    </submittedName>
</protein>
<dbReference type="InterPro" id="IPR010982">
    <property type="entry name" value="Lambda_DNA-bd_dom_sf"/>
</dbReference>
<dbReference type="SMART" id="SM00530">
    <property type="entry name" value="HTH_XRE"/>
    <property type="match status" value="1"/>
</dbReference>
<dbReference type="Pfam" id="PF19054">
    <property type="entry name" value="DUF5753"/>
    <property type="match status" value="1"/>
</dbReference>
<feature type="domain" description="HTH cro/C1-type" evidence="1">
    <location>
        <begin position="21"/>
        <end position="74"/>
    </location>
</feature>
<dbReference type="RefSeq" id="WP_187241086.1">
    <property type="nucleotide sequence ID" value="NZ_BAAAOK010000011.1"/>
</dbReference>
<keyword evidence="3" id="KW-1185">Reference proteome</keyword>
<dbReference type="SUPFAM" id="SSF47413">
    <property type="entry name" value="lambda repressor-like DNA-binding domains"/>
    <property type="match status" value="1"/>
</dbReference>
<organism evidence="2 3">
    <name type="scientific">Actinomadura alba</name>
    <dbReference type="NCBI Taxonomy" id="406431"/>
    <lineage>
        <taxon>Bacteria</taxon>
        <taxon>Bacillati</taxon>
        <taxon>Actinomycetota</taxon>
        <taxon>Actinomycetes</taxon>
        <taxon>Streptosporangiales</taxon>
        <taxon>Thermomonosporaceae</taxon>
        <taxon>Actinomadura</taxon>
    </lineage>
</organism>
<dbReference type="Gene3D" id="1.10.260.40">
    <property type="entry name" value="lambda repressor-like DNA-binding domains"/>
    <property type="match status" value="1"/>
</dbReference>
<gene>
    <name evidence="2" type="ORF">HKK74_01500</name>
</gene>
<dbReference type="Pfam" id="PF13560">
    <property type="entry name" value="HTH_31"/>
    <property type="match status" value="1"/>
</dbReference>